<dbReference type="AlphaFoldDB" id="A0AAD4GYB3"/>
<name>A0AAD4GYB3_ASPNN</name>
<dbReference type="InterPro" id="IPR011009">
    <property type="entry name" value="Kinase-like_dom_sf"/>
</dbReference>
<evidence type="ECO:0008006" key="3">
    <source>
        <dbReference type="Google" id="ProtNLM"/>
    </source>
</evidence>
<gene>
    <name evidence="1" type="ORF">FE257_006624</name>
</gene>
<protein>
    <recommendedName>
        <fullName evidence="3">Phosphotransferase enzyme family protein</fullName>
    </recommendedName>
</protein>
<reference evidence="1" key="2">
    <citation type="submission" date="2020-02" db="EMBL/GenBank/DDBJ databases">
        <authorList>
            <person name="Gilchrist C.L.M."/>
            <person name="Chooi Y.-H."/>
        </authorList>
    </citation>
    <scope>NUCLEOTIDE SEQUENCE</scope>
    <source>
        <strain evidence="1">MST-FP2251</strain>
    </source>
</reference>
<accession>A0AAD4GYB3</accession>
<dbReference type="PANTHER" id="PTHR21310:SF37">
    <property type="entry name" value="AMINOGLYCOSIDE PHOSPHOTRANSFERASE DOMAIN-CONTAINING PROTEIN"/>
    <property type="match status" value="1"/>
</dbReference>
<dbReference type="EMBL" id="VCAU01000003">
    <property type="protein sequence ID" value="KAF9894734.1"/>
    <property type="molecule type" value="Genomic_DNA"/>
</dbReference>
<keyword evidence="2" id="KW-1185">Reference proteome</keyword>
<evidence type="ECO:0000313" key="2">
    <source>
        <dbReference type="Proteomes" id="UP001194746"/>
    </source>
</evidence>
<proteinExistence type="predicted"/>
<dbReference type="InterPro" id="IPR051678">
    <property type="entry name" value="AGP_Transferase"/>
</dbReference>
<sequence length="463" mass="52748">MDTNALIDLVHEVQDQLWVDKVNEAHRTGRLCEWVSTFHPDKLPCELDGTFHYGAFNAGMVCDNYANEKVAMEVTALGLIRERTTIPVPTVQAWGPASSNSLGLGPFIVMGFINGVSLSDLLQDPNAKRPSRVIREDISDCDMKFIYQQLANFLLQIFKLDFDQIGSLPSPQTEVYKPTLPRPLTFKTHCILQNGGVNTFGDRSQGFTTTTEYFQYIIDQDWKQLVHQPNSTDGEYDAKNKDVAFKILKALIPELINTKYDYGKFKLICDDLGLANLIIRGKEDLTVVGIVDLEWSYIGPAQLFGSAPWWLLQDRPVNSTWDCKGGELPEIASRYSKYLDIFIRILEEEETKIPGYEEKELFSLVKWSQASGAMWLHMLLSSGFNDYCSFPFTKLRQHLGAAEWAKHEKEYDLADELEGFASRKVKELEKYDEALEQMEENKALMDSGKMTKEEFIAKALIER</sequence>
<reference evidence="1" key="1">
    <citation type="journal article" date="2019" name="Beilstein J. Org. Chem.">
        <title>Nanangenines: drimane sesquiterpenoids as the dominant metabolite cohort of a novel Australian fungus, Aspergillus nanangensis.</title>
        <authorList>
            <person name="Lacey H.J."/>
            <person name="Gilchrist C.L.M."/>
            <person name="Crombie A."/>
            <person name="Kalaitzis J.A."/>
            <person name="Vuong D."/>
            <person name="Rutledge P.J."/>
            <person name="Turner P."/>
            <person name="Pitt J.I."/>
            <person name="Lacey E."/>
            <person name="Chooi Y.H."/>
            <person name="Piggott A.M."/>
        </authorList>
    </citation>
    <scope>NUCLEOTIDE SEQUENCE</scope>
    <source>
        <strain evidence="1">MST-FP2251</strain>
    </source>
</reference>
<comment type="caution">
    <text evidence="1">The sequence shown here is derived from an EMBL/GenBank/DDBJ whole genome shotgun (WGS) entry which is preliminary data.</text>
</comment>
<dbReference type="SUPFAM" id="SSF56112">
    <property type="entry name" value="Protein kinase-like (PK-like)"/>
    <property type="match status" value="1"/>
</dbReference>
<dbReference type="PANTHER" id="PTHR21310">
    <property type="entry name" value="AMINOGLYCOSIDE PHOSPHOTRANSFERASE-RELATED-RELATED"/>
    <property type="match status" value="1"/>
</dbReference>
<organism evidence="1 2">
    <name type="scientific">Aspergillus nanangensis</name>
    <dbReference type="NCBI Taxonomy" id="2582783"/>
    <lineage>
        <taxon>Eukaryota</taxon>
        <taxon>Fungi</taxon>
        <taxon>Dikarya</taxon>
        <taxon>Ascomycota</taxon>
        <taxon>Pezizomycotina</taxon>
        <taxon>Eurotiomycetes</taxon>
        <taxon>Eurotiomycetidae</taxon>
        <taxon>Eurotiales</taxon>
        <taxon>Aspergillaceae</taxon>
        <taxon>Aspergillus</taxon>
        <taxon>Aspergillus subgen. Circumdati</taxon>
    </lineage>
</organism>
<evidence type="ECO:0000313" key="1">
    <source>
        <dbReference type="EMBL" id="KAF9894734.1"/>
    </source>
</evidence>
<dbReference type="Proteomes" id="UP001194746">
    <property type="component" value="Unassembled WGS sequence"/>
</dbReference>